<dbReference type="InterPro" id="IPR003692">
    <property type="entry name" value="Hydantoinase_B"/>
</dbReference>
<dbReference type="EMBL" id="CP071793">
    <property type="protein sequence ID" value="QTD54014.1"/>
    <property type="molecule type" value="Genomic_DNA"/>
</dbReference>
<sequence length="1286" mass="138731">MATGTSEIQALAKRGRSWSKIASLLGVPRPALLEHRVQRSAEAGKDGASTTDDSCVASFPRYTFSFHGEVFDMGFTPASESSSATDSQDQWRFWIDRGGTFTDIVAIDPRGRCHTHKLLSENPERYPDAAVEGIRELLGLKPDEPIPSVRVRHVKMGTTVATNALLERKGADTVLVTTRGFGEVLEIGYQNRPKIFARHIEKPDVLYREVIEIDERVTAEGKVLRPLDDSSARAALSAAFAKGFRSVAIVLLHGYRHVDHERRLAEIATQLGFTQVSVSHRVSSLIKLIGRGDTTVADAYLSPVLRHYVDRVASRLGEVPLLFMQSNGGLIGADRFQGKDSILSGPAGGIVGAVKTAERAGFREVITFDMGGTSTDVAHYRGILERGYDREVAGTRIRAPMMEVHTVAAGGGSIVTFDGQRFRVGPESAGANPGPAGYGRGGPLTVTDCNLVLGRLVPACFPKVFGPEGNLPIDRGAALRGFEALAERASRETGIAKSGAEVAEGCLAIAVANMAQAIKKISVQRGHDVTRYVLQCFGGAGGQLACRVADALGMTRVLLHPFAGVLSAYGMGLADIRALKTQTVEKKLDSDLMPSLQAWTGALRREVEALLEDQDFQSVRYETRLFIKYEGTDQPLEVNFAEVAEMAGSFTRDHDRRFGFTMPGKALIVASIAVEGIGEAHAEVDDLDQSTERDLIPELHAPLYVAGSFRDVPVYRWEHLPRDARIMGPAIIVNKLTTLTVDAGWCAEHRGHLVLSRVVPRENACIEGDAADPVMLEIFNNLFMSIAEQMGFVLQNTSTSVNIKERLDFSCAVFDRDGGLIANAPHMPVHLGSMSASVTALIRDLAERGDSLRPGDVYVSNNPYNGGTHLPDITVISPVFDEADDELLFFTASRGHHADIGGITPGSMPPFSARIEEEGTLLDNICLVREGQLREEAVLELFRSGPYPSRNPEQNLADLRAQVAANTKGRNELLRMIRQFSAQVVLAYMKHVQAYAEACVRRVIGVLRGGSFRYALDHGGEVVVRVETDPEAGTARIDFSGTSPAQDSNFNAPGAVCRAAVLYVFRSLIDEDIPLNAGCLEPLEVVIPEGSLLSPDHPAAVVAGNVETSQVITDALYGALGVLAAAQGTMNNFTFGNAHHQYYETICGGSGAGPDFDGTDAVQTHMTNSRITDPEVLELRFPVLLEAFSVRKGSGGAGRHRGGDGVVRRFRFREAMTAGILANRRRIRPFGLEGGDEGAAGVNRVIRADGEVEILPASGKVEMAPGDRFEIQTPGGGGFGVDPDSR</sequence>
<dbReference type="InterPro" id="IPR008040">
    <property type="entry name" value="Hydant_A_N"/>
</dbReference>
<feature type="domain" description="Hydantoinase A/oxoprolinase" evidence="3">
    <location>
        <begin position="291"/>
        <end position="578"/>
    </location>
</feature>
<dbReference type="Proteomes" id="UP000663929">
    <property type="component" value="Chromosome"/>
</dbReference>
<reference evidence="6" key="1">
    <citation type="submission" date="2021-03" db="EMBL/GenBank/DDBJ databases">
        <title>Acanthopleuribacteraceae sp. M133.</title>
        <authorList>
            <person name="Wang G."/>
        </authorList>
    </citation>
    <scope>NUCLEOTIDE SEQUENCE</scope>
    <source>
        <strain evidence="6">M133</strain>
    </source>
</reference>
<dbReference type="Pfam" id="PF01968">
    <property type="entry name" value="Hydantoinase_A"/>
    <property type="match status" value="1"/>
</dbReference>
<organism evidence="6 7">
    <name type="scientific">Sulfidibacter corallicola</name>
    <dbReference type="NCBI Taxonomy" id="2818388"/>
    <lineage>
        <taxon>Bacteria</taxon>
        <taxon>Pseudomonadati</taxon>
        <taxon>Acidobacteriota</taxon>
        <taxon>Holophagae</taxon>
        <taxon>Acanthopleuribacterales</taxon>
        <taxon>Acanthopleuribacteraceae</taxon>
        <taxon>Sulfidibacter</taxon>
    </lineage>
</organism>
<dbReference type="Pfam" id="PF05378">
    <property type="entry name" value="Hydant_A_N"/>
    <property type="match status" value="1"/>
</dbReference>
<evidence type="ECO:0000313" key="7">
    <source>
        <dbReference type="Proteomes" id="UP000663929"/>
    </source>
</evidence>
<dbReference type="GO" id="GO:0006749">
    <property type="term" value="P:glutathione metabolic process"/>
    <property type="evidence" value="ECO:0007669"/>
    <property type="project" value="TreeGrafter"/>
</dbReference>
<proteinExistence type="inferred from homology"/>
<evidence type="ECO:0000259" key="5">
    <source>
        <dbReference type="Pfam" id="PF05378"/>
    </source>
</evidence>
<dbReference type="InterPro" id="IPR002821">
    <property type="entry name" value="Hydantoinase_A"/>
</dbReference>
<comment type="similarity">
    <text evidence="1">Belongs to the oxoprolinase family.</text>
</comment>
<accession>A0A8A4TY49</accession>
<dbReference type="PANTHER" id="PTHR11365:SF23">
    <property type="entry name" value="HYPOTHETICAL 5-OXOPROLINASE (EUROFUNG)-RELATED"/>
    <property type="match status" value="1"/>
</dbReference>
<name>A0A8A4TY49_SULCO</name>
<feature type="domain" description="Hydantoinase B/oxoprolinase" evidence="4">
    <location>
        <begin position="772"/>
        <end position="1280"/>
    </location>
</feature>
<evidence type="ECO:0000313" key="6">
    <source>
        <dbReference type="EMBL" id="QTD54014.1"/>
    </source>
</evidence>
<feature type="domain" description="Hydantoinase/oxoprolinase N-terminal" evidence="5">
    <location>
        <begin position="92"/>
        <end position="270"/>
    </location>
</feature>
<dbReference type="InterPro" id="IPR045079">
    <property type="entry name" value="Oxoprolinase-like"/>
</dbReference>
<dbReference type="Pfam" id="PF02538">
    <property type="entry name" value="Hydantoinase_B"/>
    <property type="match status" value="1"/>
</dbReference>
<evidence type="ECO:0000256" key="2">
    <source>
        <dbReference type="SAM" id="MobiDB-lite"/>
    </source>
</evidence>
<evidence type="ECO:0000259" key="4">
    <source>
        <dbReference type="Pfam" id="PF02538"/>
    </source>
</evidence>
<gene>
    <name evidence="6" type="ORF">J3U87_16330</name>
</gene>
<dbReference type="GO" id="GO:0017168">
    <property type="term" value="F:5-oxoprolinase (ATP-hydrolyzing) activity"/>
    <property type="evidence" value="ECO:0007669"/>
    <property type="project" value="TreeGrafter"/>
</dbReference>
<keyword evidence="7" id="KW-1185">Reference proteome</keyword>
<feature type="region of interest" description="Disordered" evidence="2">
    <location>
        <begin position="1265"/>
        <end position="1286"/>
    </location>
</feature>
<evidence type="ECO:0000256" key="1">
    <source>
        <dbReference type="ARBA" id="ARBA00010403"/>
    </source>
</evidence>
<dbReference type="PANTHER" id="PTHR11365">
    <property type="entry name" value="5-OXOPROLINASE RELATED"/>
    <property type="match status" value="1"/>
</dbReference>
<protein>
    <submittedName>
        <fullName evidence="6">Hydantoinase B/oxoprolinase family protein</fullName>
    </submittedName>
</protein>
<dbReference type="KEGG" id="scor:J3U87_16330"/>
<evidence type="ECO:0000259" key="3">
    <source>
        <dbReference type="Pfam" id="PF01968"/>
    </source>
</evidence>
<dbReference type="GO" id="GO:0005829">
    <property type="term" value="C:cytosol"/>
    <property type="evidence" value="ECO:0007669"/>
    <property type="project" value="TreeGrafter"/>
</dbReference>